<evidence type="ECO:0000256" key="4">
    <source>
        <dbReference type="ARBA" id="ARBA00023163"/>
    </source>
</evidence>
<dbReference type="Gene3D" id="1.10.10.10">
    <property type="entry name" value="Winged helix-like DNA-binding domain superfamily/Winged helix DNA-binding domain"/>
    <property type="match status" value="1"/>
</dbReference>
<dbReference type="Pfam" id="PF03466">
    <property type="entry name" value="LysR_substrate"/>
    <property type="match status" value="1"/>
</dbReference>
<dbReference type="Pfam" id="PF00126">
    <property type="entry name" value="HTH_1"/>
    <property type="match status" value="1"/>
</dbReference>
<dbReference type="OrthoDB" id="3636008at2"/>
<comment type="caution">
    <text evidence="6">The sequence shown here is derived from an EMBL/GenBank/DDBJ whole genome shotgun (WGS) entry which is preliminary data.</text>
</comment>
<dbReference type="InterPro" id="IPR036388">
    <property type="entry name" value="WH-like_DNA-bd_sf"/>
</dbReference>
<evidence type="ECO:0000256" key="1">
    <source>
        <dbReference type="ARBA" id="ARBA00009437"/>
    </source>
</evidence>
<comment type="similarity">
    <text evidence="1">Belongs to the LysR transcriptional regulatory family.</text>
</comment>
<dbReference type="Gene3D" id="3.40.190.290">
    <property type="match status" value="1"/>
</dbReference>
<dbReference type="InterPro" id="IPR011991">
    <property type="entry name" value="ArsR-like_HTH"/>
</dbReference>
<organism evidence="6 7">
    <name type="scientific">Bailinhaonella thermotolerans</name>
    <dbReference type="NCBI Taxonomy" id="1070861"/>
    <lineage>
        <taxon>Bacteria</taxon>
        <taxon>Bacillati</taxon>
        <taxon>Actinomycetota</taxon>
        <taxon>Actinomycetes</taxon>
        <taxon>Streptosporangiales</taxon>
        <taxon>Streptosporangiaceae</taxon>
        <taxon>Bailinhaonella</taxon>
    </lineage>
</organism>
<evidence type="ECO:0000313" key="6">
    <source>
        <dbReference type="EMBL" id="RJL30488.1"/>
    </source>
</evidence>
<dbReference type="PROSITE" id="PS50931">
    <property type="entry name" value="HTH_LYSR"/>
    <property type="match status" value="1"/>
</dbReference>
<dbReference type="CDD" id="cd00090">
    <property type="entry name" value="HTH_ARSR"/>
    <property type="match status" value="1"/>
</dbReference>
<evidence type="ECO:0000256" key="3">
    <source>
        <dbReference type="ARBA" id="ARBA00023125"/>
    </source>
</evidence>
<keyword evidence="4" id="KW-0804">Transcription</keyword>
<dbReference type="PANTHER" id="PTHR30346:SF29">
    <property type="entry name" value="LYSR SUBSTRATE-BINDING"/>
    <property type="match status" value="1"/>
</dbReference>
<evidence type="ECO:0000313" key="7">
    <source>
        <dbReference type="Proteomes" id="UP000265768"/>
    </source>
</evidence>
<gene>
    <name evidence="6" type="ORF">D5H75_23295</name>
</gene>
<dbReference type="GO" id="GO:0003700">
    <property type="term" value="F:DNA-binding transcription factor activity"/>
    <property type="evidence" value="ECO:0007669"/>
    <property type="project" value="InterPro"/>
</dbReference>
<dbReference type="RefSeq" id="WP_119928636.1">
    <property type="nucleotide sequence ID" value="NZ_QZEY01000009.1"/>
</dbReference>
<proteinExistence type="inferred from homology"/>
<protein>
    <submittedName>
        <fullName evidence="6">LysR family transcriptional regulator</fullName>
    </submittedName>
</protein>
<dbReference type="InterPro" id="IPR005119">
    <property type="entry name" value="LysR_subst-bd"/>
</dbReference>
<feature type="domain" description="HTH lysR-type" evidence="5">
    <location>
        <begin position="2"/>
        <end position="59"/>
    </location>
</feature>
<dbReference type="InterPro" id="IPR036390">
    <property type="entry name" value="WH_DNA-bd_sf"/>
</dbReference>
<keyword evidence="7" id="KW-1185">Reference proteome</keyword>
<dbReference type="Proteomes" id="UP000265768">
    <property type="component" value="Unassembled WGS sequence"/>
</dbReference>
<dbReference type="SUPFAM" id="SSF53850">
    <property type="entry name" value="Periplasmic binding protein-like II"/>
    <property type="match status" value="1"/>
</dbReference>
<name>A0A3A4B8N4_9ACTN</name>
<evidence type="ECO:0000256" key="2">
    <source>
        <dbReference type="ARBA" id="ARBA00023015"/>
    </source>
</evidence>
<dbReference type="SUPFAM" id="SSF46785">
    <property type="entry name" value="Winged helix' DNA-binding domain"/>
    <property type="match status" value="1"/>
</dbReference>
<keyword evidence="2" id="KW-0805">Transcription regulation</keyword>
<dbReference type="PANTHER" id="PTHR30346">
    <property type="entry name" value="TRANSCRIPTIONAL DUAL REGULATOR HCAR-RELATED"/>
    <property type="match status" value="1"/>
</dbReference>
<reference evidence="6 7" key="1">
    <citation type="submission" date="2018-09" db="EMBL/GenBank/DDBJ databases">
        <title>YIM 75507 draft genome.</title>
        <authorList>
            <person name="Tang S."/>
            <person name="Feng Y."/>
        </authorList>
    </citation>
    <scope>NUCLEOTIDE SEQUENCE [LARGE SCALE GENOMIC DNA]</scope>
    <source>
        <strain evidence="6 7">YIM 75507</strain>
    </source>
</reference>
<accession>A0A3A4B8N4</accession>
<evidence type="ECO:0000259" key="5">
    <source>
        <dbReference type="PROSITE" id="PS50931"/>
    </source>
</evidence>
<dbReference type="GO" id="GO:0003677">
    <property type="term" value="F:DNA binding"/>
    <property type="evidence" value="ECO:0007669"/>
    <property type="project" value="UniProtKB-KW"/>
</dbReference>
<dbReference type="InterPro" id="IPR000847">
    <property type="entry name" value="LysR_HTH_N"/>
</dbReference>
<dbReference type="AlphaFoldDB" id="A0A3A4B8N4"/>
<sequence>MLDLHRLQVLRELRERGTVSAVADALGYTASAVSQQLARLQREVGVPLHERVGRRIRLTPAGEVLAAHADTLLAQAELAAEETVAASGRVHGHVRIMGYQTSILHVIIPSLGPLAERYPELDIEVVDDESDSGIHALALGEVDLLVFNEYEMLPMVRPPGLEAETLLYEPVWLAIPAAHPLAATTGPVSLSALAEESWVCGSPGTRHRELVIRACTELGGFDPRIRYETNDLYVLIDLVINGRAVAFMADLVAARALPGMALLKVTDFDQRRRMCVWTRQGAAQRPTVAAVLAAFREATAEVVRARPLCERPPAGGAGGDQMRR</sequence>
<dbReference type="GO" id="GO:0032993">
    <property type="term" value="C:protein-DNA complex"/>
    <property type="evidence" value="ECO:0007669"/>
    <property type="project" value="TreeGrafter"/>
</dbReference>
<dbReference type="EMBL" id="QZEY01000009">
    <property type="protein sequence ID" value="RJL30488.1"/>
    <property type="molecule type" value="Genomic_DNA"/>
</dbReference>
<keyword evidence="3" id="KW-0238">DNA-binding</keyword>